<dbReference type="CDD" id="cd06267">
    <property type="entry name" value="PBP1_LacI_sugar_binding-like"/>
    <property type="match status" value="1"/>
</dbReference>
<dbReference type="InterPro" id="IPR028082">
    <property type="entry name" value="Peripla_BP_I"/>
</dbReference>
<dbReference type="PROSITE" id="PS50932">
    <property type="entry name" value="HTH_LACI_2"/>
    <property type="match status" value="1"/>
</dbReference>
<dbReference type="SUPFAM" id="SSF53822">
    <property type="entry name" value="Periplasmic binding protein-like I"/>
    <property type="match status" value="1"/>
</dbReference>
<evidence type="ECO:0000256" key="3">
    <source>
        <dbReference type="ARBA" id="ARBA00023163"/>
    </source>
</evidence>
<keyword evidence="1" id="KW-0805">Transcription regulation</keyword>
<feature type="domain" description="HTH lacI-type" evidence="4">
    <location>
        <begin position="16"/>
        <end position="70"/>
    </location>
</feature>
<dbReference type="InterPro" id="IPR010982">
    <property type="entry name" value="Lambda_DNA-bd_dom_sf"/>
</dbReference>
<comment type="caution">
    <text evidence="5">The sequence shown here is derived from an EMBL/GenBank/DDBJ whole genome shotgun (WGS) entry which is preliminary data.</text>
</comment>
<reference evidence="5 6" key="1">
    <citation type="journal article" date="2015" name="Stand. Genomic Sci.">
        <title>Genomic Encyclopedia of Bacterial and Archaeal Type Strains, Phase III: the genomes of soil and plant-associated and newly described type strains.</title>
        <authorList>
            <person name="Whitman W.B."/>
            <person name="Woyke T."/>
            <person name="Klenk H.P."/>
            <person name="Zhou Y."/>
            <person name="Lilburn T.G."/>
            <person name="Beck B.J."/>
            <person name="De Vos P."/>
            <person name="Vandamme P."/>
            <person name="Eisen J.A."/>
            <person name="Garrity G."/>
            <person name="Hugenholtz P."/>
            <person name="Kyrpides N.C."/>
        </authorList>
    </citation>
    <scope>NUCLEOTIDE SEQUENCE [LARGE SCALE GENOMIC DNA]</scope>
    <source>
        <strain evidence="5 6">CECT 7306</strain>
    </source>
</reference>
<dbReference type="SUPFAM" id="SSF47413">
    <property type="entry name" value="lambda repressor-like DNA-binding domains"/>
    <property type="match status" value="1"/>
</dbReference>
<gene>
    <name evidence="5" type="ORF">EDC03_1608</name>
</gene>
<dbReference type="PROSITE" id="PS00356">
    <property type="entry name" value="HTH_LACI_1"/>
    <property type="match status" value="1"/>
</dbReference>
<evidence type="ECO:0000256" key="1">
    <source>
        <dbReference type="ARBA" id="ARBA00023015"/>
    </source>
</evidence>
<keyword evidence="3" id="KW-0804">Transcription</keyword>
<dbReference type="EMBL" id="RJKN01000003">
    <property type="protein sequence ID" value="ROP44011.1"/>
    <property type="molecule type" value="Genomic_DNA"/>
</dbReference>
<sequence length="364" mass="37521">MARVSPTTAPGGARRPTLRDVARLAGVGVKTASRVVTEEGGVSPAKVEAVRAAVAELGYVPDAAARGLRRGDRRAGVVAVLLEDLSNPFSASVLRAVEDVVRPRGLVVVAGSLDEDPEQERRLVRAVLGRRTDGLVLMPAGGDHGWLARELEAPGGALLGGVLGRAVPVVFVDRAPVGVVADAVRADDRDGARGAVAHLAAAGHRRVALLADDPAVWTAQERLAGYRDGLAAAGLPPDPALERTGLRSEAAAGAAVLALLDADEPPTALFTAQRRLTAGAVRALLARGRERDVAVVGFDDVAFADLLRPAVSVVAQDPGRIGALAAELLLRRLDGDRSAAQDLVVPTRLVPRGSGELRPVAAAP</sequence>
<organism evidence="5 6">
    <name type="scientific">Pseudokineococcus lusitanus</name>
    <dbReference type="NCBI Taxonomy" id="763993"/>
    <lineage>
        <taxon>Bacteria</taxon>
        <taxon>Bacillati</taxon>
        <taxon>Actinomycetota</taxon>
        <taxon>Actinomycetes</taxon>
        <taxon>Kineosporiales</taxon>
        <taxon>Kineosporiaceae</taxon>
        <taxon>Pseudokineococcus</taxon>
    </lineage>
</organism>
<evidence type="ECO:0000313" key="6">
    <source>
        <dbReference type="Proteomes" id="UP000276232"/>
    </source>
</evidence>
<protein>
    <submittedName>
        <fullName evidence="5">LacI family transcriptional regulator</fullName>
    </submittedName>
</protein>
<evidence type="ECO:0000256" key="2">
    <source>
        <dbReference type="ARBA" id="ARBA00023125"/>
    </source>
</evidence>
<dbReference type="SMART" id="SM00354">
    <property type="entry name" value="HTH_LACI"/>
    <property type="match status" value="1"/>
</dbReference>
<dbReference type="InterPro" id="IPR000843">
    <property type="entry name" value="HTH_LacI"/>
</dbReference>
<name>A0A3N1HNG2_9ACTN</name>
<dbReference type="PANTHER" id="PTHR30146:SF109">
    <property type="entry name" value="HTH-TYPE TRANSCRIPTIONAL REGULATOR GALS"/>
    <property type="match status" value="1"/>
</dbReference>
<dbReference type="AlphaFoldDB" id="A0A3N1HNG2"/>
<dbReference type="PANTHER" id="PTHR30146">
    <property type="entry name" value="LACI-RELATED TRANSCRIPTIONAL REPRESSOR"/>
    <property type="match status" value="1"/>
</dbReference>
<dbReference type="Pfam" id="PF13377">
    <property type="entry name" value="Peripla_BP_3"/>
    <property type="match status" value="1"/>
</dbReference>
<dbReference type="InterPro" id="IPR046335">
    <property type="entry name" value="LacI/GalR-like_sensor"/>
</dbReference>
<dbReference type="CDD" id="cd01392">
    <property type="entry name" value="HTH_LacI"/>
    <property type="match status" value="1"/>
</dbReference>
<dbReference type="InParanoid" id="A0A3N1HNG2"/>
<dbReference type="Proteomes" id="UP000276232">
    <property type="component" value="Unassembled WGS sequence"/>
</dbReference>
<dbReference type="Gene3D" id="3.40.50.2300">
    <property type="match status" value="2"/>
</dbReference>
<dbReference type="GO" id="GO:0000976">
    <property type="term" value="F:transcription cis-regulatory region binding"/>
    <property type="evidence" value="ECO:0007669"/>
    <property type="project" value="TreeGrafter"/>
</dbReference>
<keyword evidence="2" id="KW-0238">DNA-binding</keyword>
<evidence type="ECO:0000259" key="4">
    <source>
        <dbReference type="PROSITE" id="PS50932"/>
    </source>
</evidence>
<proteinExistence type="predicted"/>
<keyword evidence="6" id="KW-1185">Reference proteome</keyword>
<evidence type="ECO:0000313" key="5">
    <source>
        <dbReference type="EMBL" id="ROP44011.1"/>
    </source>
</evidence>
<accession>A0A3N1HNG2</accession>
<dbReference type="FunCoup" id="A0A3N1HNG2">
    <property type="interactions" value="19"/>
</dbReference>
<dbReference type="Gene3D" id="1.10.260.40">
    <property type="entry name" value="lambda repressor-like DNA-binding domains"/>
    <property type="match status" value="1"/>
</dbReference>
<dbReference type="GO" id="GO:0003700">
    <property type="term" value="F:DNA-binding transcription factor activity"/>
    <property type="evidence" value="ECO:0007669"/>
    <property type="project" value="TreeGrafter"/>
</dbReference>
<dbReference type="Pfam" id="PF00356">
    <property type="entry name" value="LacI"/>
    <property type="match status" value="1"/>
</dbReference>